<dbReference type="PANTHER" id="PTHR46112:SF3">
    <property type="entry name" value="AMINOPEPTIDASE YPDF"/>
    <property type="match status" value="1"/>
</dbReference>
<reference evidence="3 4" key="1">
    <citation type="submission" date="2024-09" db="EMBL/GenBank/DDBJ databases">
        <authorList>
            <person name="Sun Q."/>
            <person name="Mori K."/>
        </authorList>
    </citation>
    <scope>NUCLEOTIDE SEQUENCE [LARGE SCALE GENOMIC DNA]</scope>
    <source>
        <strain evidence="3 4">CICC 11035S</strain>
    </source>
</reference>
<dbReference type="PROSITE" id="PS51318">
    <property type="entry name" value="TAT"/>
    <property type="match status" value="1"/>
</dbReference>
<evidence type="ECO:0000313" key="3">
    <source>
        <dbReference type="EMBL" id="MFC0686916.1"/>
    </source>
</evidence>
<protein>
    <submittedName>
        <fullName evidence="3">M24 family metallopeptidase</fullName>
    </submittedName>
</protein>
<organism evidence="3 4">
    <name type="scientific">Novosphingobium clariflavum</name>
    <dbReference type="NCBI Taxonomy" id="2029884"/>
    <lineage>
        <taxon>Bacteria</taxon>
        <taxon>Pseudomonadati</taxon>
        <taxon>Pseudomonadota</taxon>
        <taxon>Alphaproteobacteria</taxon>
        <taxon>Sphingomonadales</taxon>
        <taxon>Sphingomonadaceae</taxon>
        <taxon>Novosphingobium</taxon>
    </lineage>
</organism>
<dbReference type="Gene3D" id="3.40.350.10">
    <property type="entry name" value="Creatinase/prolidase N-terminal domain"/>
    <property type="match status" value="1"/>
</dbReference>
<dbReference type="InterPro" id="IPR000587">
    <property type="entry name" value="Creatinase_N"/>
</dbReference>
<sequence>MNVRQMAAMAAEGEHKMISKRGFLAGAMASAGMALAPRLQAAASPLPVLPAGAEVKPISPEEHAARIARLQGLMRAAGVGAMIVESGSTLRYFTGIQWWRSERVTAVVIPAEGDAVVVTPAFEEPSVRETLRIPAEVRPWNEDEDPEARMIGVLRDRKMGGRKLAIEPTTRFFIVDALKRDALDCEIVSGEALIAQCRQIKSPAELALMQRANDITLAALRHVHGEVRAGMTQQDIADLMDKTSAALGGPPEFSLVLLNEASAYPHGSHKPQAVREGSVILMDCGAQVHGYQSDISRSWVFGEPTARQRKVWNTVRRGQEIALETAKIGVPVGAIDDAVRAYYAREGWGPGYRLPGLSHRTGHGIGLDGHESAYLVHGDATPLQEGMCFSDEPGLYIPGEFGIRLEDCWYMTAGGPKLFTPLAKSLDQPI</sequence>
<dbReference type="PANTHER" id="PTHR46112">
    <property type="entry name" value="AMINOPEPTIDASE"/>
    <property type="match status" value="1"/>
</dbReference>
<accession>A0ABV6SCC7</accession>
<dbReference type="InterPro" id="IPR036005">
    <property type="entry name" value="Creatinase/aminopeptidase-like"/>
</dbReference>
<comment type="caution">
    <text evidence="3">The sequence shown here is derived from an EMBL/GenBank/DDBJ whole genome shotgun (WGS) entry which is preliminary data.</text>
</comment>
<evidence type="ECO:0000313" key="4">
    <source>
        <dbReference type="Proteomes" id="UP001589858"/>
    </source>
</evidence>
<evidence type="ECO:0000259" key="1">
    <source>
        <dbReference type="Pfam" id="PF00557"/>
    </source>
</evidence>
<dbReference type="RefSeq" id="WP_267221896.1">
    <property type="nucleotide sequence ID" value="NZ_JAPCWC010000012.1"/>
</dbReference>
<gene>
    <name evidence="3" type="ORF">ACFFF8_20225</name>
</gene>
<keyword evidence="4" id="KW-1185">Reference proteome</keyword>
<feature type="domain" description="Peptidase M24" evidence="1">
    <location>
        <begin position="208"/>
        <end position="412"/>
    </location>
</feature>
<dbReference type="Pfam" id="PF00557">
    <property type="entry name" value="Peptidase_M24"/>
    <property type="match status" value="1"/>
</dbReference>
<dbReference type="EMBL" id="JBHLTM010000078">
    <property type="protein sequence ID" value="MFC0686916.1"/>
    <property type="molecule type" value="Genomic_DNA"/>
</dbReference>
<dbReference type="SUPFAM" id="SSF53092">
    <property type="entry name" value="Creatinase/prolidase N-terminal domain"/>
    <property type="match status" value="1"/>
</dbReference>
<dbReference type="InterPro" id="IPR006311">
    <property type="entry name" value="TAT_signal"/>
</dbReference>
<feature type="domain" description="Creatinase N-terminal" evidence="2">
    <location>
        <begin position="66"/>
        <end position="200"/>
    </location>
</feature>
<proteinExistence type="predicted"/>
<dbReference type="Pfam" id="PF01321">
    <property type="entry name" value="Creatinase_N"/>
    <property type="match status" value="1"/>
</dbReference>
<dbReference type="Gene3D" id="3.90.230.10">
    <property type="entry name" value="Creatinase/methionine aminopeptidase superfamily"/>
    <property type="match status" value="1"/>
</dbReference>
<dbReference type="InterPro" id="IPR029149">
    <property type="entry name" value="Creatin/AminoP/Spt16_N"/>
</dbReference>
<dbReference type="Proteomes" id="UP001589858">
    <property type="component" value="Unassembled WGS sequence"/>
</dbReference>
<dbReference type="InterPro" id="IPR000994">
    <property type="entry name" value="Pept_M24"/>
</dbReference>
<evidence type="ECO:0000259" key="2">
    <source>
        <dbReference type="Pfam" id="PF01321"/>
    </source>
</evidence>
<dbReference type="InterPro" id="IPR050659">
    <property type="entry name" value="Peptidase_M24B"/>
</dbReference>
<name>A0ABV6SCC7_9SPHN</name>
<dbReference type="SUPFAM" id="SSF55920">
    <property type="entry name" value="Creatinase/aminopeptidase"/>
    <property type="match status" value="1"/>
</dbReference>